<protein>
    <submittedName>
        <fullName evidence="6">AraC family transcriptional regulator</fullName>
    </submittedName>
</protein>
<organism evidence="6 7">
    <name type="scientific">Bradyrhizobium niftali</name>
    <dbReference type="NCBI Taxonomy" id="2560055"/>
    <lineage>
        <taxon>Bacteria</taxon>
        <taxon>Pseudomonadati</taxon>
        <taxon>Pseudomonadota</taxon>
        <taxon>Alphaproteobacteria</taxon>
        <taxon>Hyphomicrobiales</taxon>
        <taxon>Nitrobacteraceae</taxon>
        <taxon>Bradyrhizobium</taxon>
    </lineage>
</organism>
<dbReference type="PROSITE" id="PS00041">
    <property type="entry name" value="HTH_ARAC_FAMILY_1"/>
    <property type="match status" value="1"/>
</dbReference>
<dbReference type="PANTHER" id="PTHR46796">
    <property type="entry name" value="HTH-TYPE TRANSCRIPTIONAL ACTIVATOR RHAS-RELATED"/>
    <property type="match status" value="1"/>
</dbReference>
<keyword evidence="2" id="KW-0238">DNA-binding</keyword>
<keyword evidence="3" id="KW-0804">Transcription</keyword>
<evidence type="ECO:0000256" key="1">
    <source>
        <dbReference type="ARBA" id="ARBA00023015"/>
    </source>
</evidence>
<dbReference type="OrthoDB" id="9802263at2"/>
<dbReference type="InterPro" id="IPR018062">
    <property type="entry name" value="HTH_AraC-typ_CS"/>
</dbReference>
<dbReference type="RefSeq" id="WP_135175267.1">
    <property type="nucleotide sequence ID" value="NZ_JBIYER010000001.1"/>
</dbReference>
<dbReference type="AlphaFoldDB" id="A0A4Y9LVR9"/>
<comment type="caution">
    <text evidence="6">The sequence shown here is derived from an EMBL/GenBank/DDBJ whole genome shotgun (WGS) entry which is preliminary data.</text>
</comment>
<evidence type="ECO:0000256" key="4">
    <source>
        <dbReference type="SAM" id="MobiDB-lite"/>
    </source>
</evidence>
<evidence type="ECO:0000313" key="7">
    <source>
        <dbReference type="Proteomes" id="UP000297966"/>
    </source>
</evidence>
<evidence type="ECO:0000259" key="5">
    <source>
        <dbReference type="PROSITE" id="PS01124"/>
    </source>
</evidence>
<keyword evidence="7" id="KW-1185">Reference proteome</keyword>
<dbReference type="PROSITE" id="PS01124">
    <property type="entry name" value="HTH_ARAC_FAMILY_2"/>
    <property type="match status" value="1"/>
</dbReference>
<evidence type="ECO:0000256" key="3">
    <source>
        <dbReference type="ARBA" id="ARBA00023163"/>
    </source>
</evidence>
<dbReference type="InterPro" id="IPR050204">
    <property type="entry name" value="AraC_XylS_family_regulators"/>
</dbReference>
<gene>
    <name evidence="6" type="ORF">E4K65_17765</name>
</gene>
<dbReference type="InterPro" id="IPR032783">
    <property type="entry name" value="AraC_lig"/>
</dbReference>
<evidence type="ECO:0000313" key="6">
    <source>
        <dbReference type="EMBL" id="TFV46962.1"/>
    </source>
</evidence>
<dbReference type="InterPro" id="IPR018060">
    <property type="entry name" value="HTH_AraC"/>
</dbReference>
<name>A0A4Y9LVR9_9BRAD</name>
<feature type="domain" description="HTH araC/xylS-type" evidence="5">
    <location>
        <begin position="204"/>
        <end position="302"/>
    </location>
</feature>
<feature type="region of interest" description="Disordered" evidence="4">
    <location>
        <begin position="305"/>
        <end position="324"/>
    </location>
</feature>
<proteinExistence type="predicted"/>
<dbReference type="SUPFAM" id="SSF46689">
    <property type="entry name" value="Homeodomain-like"/>
    <property type="match status" value="2"/>
</dbReference>
<dbReference type="GO" id="GO:0043565">
    <property type="term" value="F:sequence-specific DNA binding"/>
    <property type="evidence" value="ECO:0007669"/>
    <property type="project" value="InterPro"/>
</dbReference>
<sequence>MDPLSQTIALLRPRGLLWKQLEARGPWAARFPSHTGAAFCLIESGRCTFGYPGRDQRELSDGDFVFLAAPPVWSLQTGADVAPVDFTRPNTPTDFHAHQVGTNDAGPLLRLLGGHFRFDDTNIALGRRVLPDIVAINAADPAAARLQGVLDAIAYEARSQRPGRALALDRLLELLLVEVIRNDGSWTSEMRPGLLAGLADPRLALALNAVHAEVKRSWTVAQLADIAGMSRSVFADRFARIVGLAPIDYLTEWRMAIAKDMLRAGEARLAEVAFECGYQSTSAFSTAFARSVGCPPSRFADLQRSGVAASPLTPRSGIEAGQPD</sequence>
<evidence type="ECO:0000256" key="2">
    <source>
        <dbReference type="ARBA" id="ARBA00023125"/>
    </source>
</evidence>
<dbReference type="EMBL" id="SPQT01000009">
    <property type="protein sequence ID" value="TFV46962.1"/>
    <property type="molecule type" value="Genomic_DNA"/>
</dbReference>
<reference evidence="6 7" key="1">
    <citation type="submission" date="2019-03" db="EMBL/GenBank/DDBJ databases">
        <title>Bradyrhizobium diversity isolated from nodules of Chamaecrista fasciculata.</title>
        <authorList>
            <person name="Klepa M.S."/>
            <person name="Urquiaga M.O."/>
            <person name="Hungria M."/>
            <person name="Delamuta J.R."/>
        </authorList>
    </citation>
    <scope>NUCLEOTIDE SEQUENCE [LARGE SCALE GENOMIC DNA]</scope>
    <source>
        <strain evidence="6 7">CNPSo 3448</strain>
    </source>
</reference>
<dbReference type="SMART" id="SM00342">
    <property type="entry name" value="HTH_ARAC"/>
    <property type="match status" value="1"/>
</dbReference>
<accession>A0A4Y9LVR9</accession>
<dbReference type="Pfam" id="PF12833">
    <property type="entry name" value="HTH_18"/>
    <property type="match status" value="1"/>
</dbReference>
<dbReference type="InterPro" id="IPR009057">
    <property type="entry name" value="Homeodomain-like_sf"/>
</dbReference>
<keyword evidence="1" id="KW-0805">Transcription regulation</keyword>
<dbReference type="Gene3D" id="1.10.10.60">
    <property type="entry name" value="Homeodomain-like"/>
    <property type="match status" value="2"/>
</dbReference>
<dbReference type="Proteomes" id="UP000297966">
    <property type="component" value="Unassembled WGS sequence"/>
</dbReference>
<dbReference type="PANTHER" id="PTHR46796:SF13">
    <property type="entry name" value="HTH-TYPE TRANSCRIPTIONAL ACTIVATOR RHAS"/>
    <property type="match status" value="1"/>
</dbReference>
<dbReference type="GO" id="GO:0003700">
    <property type="term" value="F:DNA-binding transcription factor activity"/>
    <property type="evidence" value="ECO:0007669"/>
    <property type="project" value="InterPro"/>
</dbReference>
<dbReference type="Pfam" id="PF12852">
    <property type="entry name" value="Cupin_6"/>
    <property type="match status" value="1"/>
</dbReference>